<name>A0ABZ1ZR27_STRAQ</name>
<evidence type="ECO:0000313" key="2">
    <source>
        <dbReference type="EMBL" id="WUX41211.1"/>
    </source>
</evidence>
<feature type="compositionally biased region" description="Low complexity" evidence="1">
    <location>
        <begin position="619"/>
        <end position="642"/>
    </location>
</feature>
<dbReference type="InterPro" id="IPR016024">
    <property type="entry name" value="ARM-type_fold"/>
</dbReference>
<feature type="region of interest" description="Disordered" evidence="1">
    <location>
        <begin position="1241"/>
        <end position="1266"/>
    </location>
</feature>
<accession>A0ABZ1ZR27</accession>
<dbReference type="SMART" id="SM00567">
    <property type="entry name" value="EZ_HEAT"/>
    <property type="match status" value="4"/>
</dbReference>
<gene>
    <name evidence="2" type="ORF">OG367_35485</name>
</gene>
<dbReference type="RefSeq" id="WP_329358963.1">
    <property type="nucleotide sequence ID" value="NZ_CP109490.1"/>
</dbReference>
<feature type="region of interest" description="Disordered" evidence="1">
    <location>
        <begin position="468"/>
        <end position="509"/>
    </location>
</feature>
<dbReference type="InterPro" id="IPR004155">
    <property type="entry name" value="PBS_lyase_HEAT"/>
</dbReference>
<sequence>MTTPPDMTITDALDRADAALLARRLDARTCAPDTLGRMVRHPAPRIRHLGLTLLAERADTPDAGGGGEGGHLALVARLLPDSPGASPEESLLLAGLHARLGARRQRHRLPDWRAAALPARVRIAWLRAELLGDPTVLRTEPAGELLYRAVRESDAAEAHRPDRLVAELVDTGDPVLGTEALRLARDGLHAGLLAPAFVRGLLVRLLDAPDRDVVTGALRELAEPWATVTPLDAPALTRRASALDGRSSDRDGASAALAAAALLAAARHGHPTVLWSTAEDPAGTPALRGQAVELLGDRAERTDVGRLVALAGTDPLLLAGPVLTCLRGLHRRGHFPAAPDVGPLLALALADHTLPAEDVATVLYTCRRPLFDALTDAPPTAPDWPRRLELLIALSRQGAADIPIGEAVARLLPAARAPRPFLAAIRVLRPPAAEEAVLALLPTAPSAALDALEAIGGDRTRSALARAFGLGGPADRPPTALSGADGPPTALDGAPTAPDSPPRLPVAPELRPVRDRALALLWHLTREPGQRQDLLARLDPRNLPHDIEADLGAPDERELAVLRARVDVDAPVAAFCRIAAYAGAGTLPPGGVPLADLLLRIVRDLAAPRDPAEGPPRPGADAPDPGGAPAGPARPGGEPELPPEVVEAVRAHGSRLRRRRRIRPVCLLDAPDDTGAGHAFLTATLLGLLERPGLTGGERAVLLKALLQVPATPSTRARVHRLLRDRDPHVRKHVIALLAHDASGEDARALSATLVPLTSDPDIRTVRAALLALGTARARWAGEAVAARLHHPNMNIRKTAAATLLHTGTPAAVPHLLRALGRDDNPGLRSALKQALRAVVGPAYAATLLAAAEAARDERARRLLLSALDHEVTARAVLALDVGASPAVPALLALVADGGVRLAAGSVEELAEPLARHGVPTPPAAPGGPPDGADPEVAALLRSGWDPVLALRIARRPAPPDTVAAHERPAARALLDPWLGLAGSTAGIGLRSRLLRCALRLCPGPWSADEVTVLARHAGTVTDAFDAAAGGGEADGSPGATAAGAAAGWAGELTEVLHAVAPHLSVVQRFTVVEGLRALPPIGPDGLPRPGTAASALTLLRQLGAVLVRADLDRALATAHLGADPWSAAPAVIREAFGVPAEQAIVDERACWRAELTESVRTPEALAEFRGRDSAAGAGPRRGPVTDRAGRTPAAPTSRELLSALVEAYPGAAPGVRGRLVDWMTALQPLDAPEWTIAETRAASTAPEGARRPVRADDLDQPRSAAQRSRLLDMLDAKKPDRRTAAARALLDWPEPGVARAVLRAYLRGRVDVLPATATLDLLAHPEDHATAHPGEGGGRHPAVVELTARGVLPERALRWAARLSEDDLLPLVPLIVGWWEHGSPAVHEAARTTLHHVPADVLAHLLAPRVEAGDLGLLDLLTGVELLRTPALTRAERRLRTEGRDAPADALVLVDGPLRTPGAEHEDAAALDALRTPFRNPAAPADRPSAAELLGLARTGTPEQTRQALTRLVEERAPARGAAPDPELHSLVEELLRHSRAGVRLHAHRTSRALFDRDTHARLTVLLLSDPSPDVVRLAARTLGRAGWEPALPDLVRLLDHAKPVVRKAARDALVGFGGSAVPVLRRTAAHARPDRRPLYTDVLAEISGAGV</sequence>
<feature type="region of interest" description="Disordered" evidence="1">
    <location>
        <begin position="1167"/>
        <end position="1195"/>
    </location>
</feature>
<dbReference type="Pfam" id="PF13646">
    <property type="entry name" value="HEAT_2"/>
    <property type="match status" value="2"/>
</dbReference>
<dbReference type="SUPFAM" id="SSF48371">
    <property type="entry name" value="ARM repeat"/>
    <property type="match status" value="1"/>
</dbReference>
<dbReference type="EMBL" id="CP109491">
    <property type="protein sequence ID" value="WUX41211.1"/>
    <property type="molecule type" value="Genomic_DNA"/>
</dbReference>
<reference evidence="2" key="1">
    <citation type="submission" date="2022-10" db="EMBL/GenBank/DDBJ databases">
        <title>The complete genomes of actinobacterial strains from the NBC collection.</title>
        <authorList>
            <person name="Joergensen T.S."/>
            <person name="Alvarez Arevalo M."/>
            <person name="Sterndorff E.B."/>
            <person name="Faurdal D."/>
            <person name="Vuksanovic O."/>
            <person name="Mourched A.-S."/>
            <person name="Charusanti P."/>
            <person name="Shaw S."/>
            <person name="Blin K."/>
            <person name="Weber T."/>
        </authorList>
    </citation>
    <scope>NUCLEOTIDE SEQUENCE</scope>
    <source>
        <strain evidence="2">NBC_01436</strain>
    </source>
</reference>
<feature type="region of interest" description="Disordered" evidence="1">
    <location>
        <begin position="608"/>
        <end position="642"/>
    </location>
</feature>
<dbReference type="Proteomes" id="UP001431926">
    <property type="component" value="Chromosome"/>
</dbReference>
<proteinExistence type="predicted"/>
<keyword evidence="3" id="KW-1185">Reference proteome</keyword>
<evidence type="ECO:0000313" key="3">
    <source>
        <dbReference type="Proteomes" id="UP001431926"/>
    </source>
</evidence>
<dbReference type="Gene3D" id="1.25.10.10">
    <property type="entry name" value="Leucine-rich Repeat Variant"/>
    <property type="match status" value="2"/>
</dbReference>
<evidence type="ECO:0000256" key="1">
    <source>
        <dbReference type="SAM" id="MobiDB-lite"/>
    </source>
</evidence>
<dbReference type="InterPro" id="IPR011989">
    <property type="entry name" value="ARM-like"/>
</dbReference>
<feature type="compositionally biased region" description="Basic and acidic residues" evidence="1">
    <location>
        <begin position="1249"/>
        <end position="1261"/>
    </location>
</feature>
<organism evidence="2 3">
    <name type="scientific">Streptomyces anulatus</name>
    <name type="common">Streptomyces chrysomallus</name>
    <dbReference type="NCBI Taxonomy" id="1892"/>
    <lineage>
        <taxon>Bacteria</taxon>
        <taxon>Bacillati</taxon>
        <taxon>Actinomycetota</taxon>
        <taxon>Actinomycetes</taxon>
        <taxon>Kitasatosporales</taxon>
        <taxon>Streptomycetaceae</taxon>
        <taxon>Streptomyces</taxon>
    </lineage>
</organism>
<protein>
    <submittedName>
        <fullName evidence="2">HEAT repeat domain-containing protein</fullName>
    </submittedName>
</protein>